<evidence type="ECO:0000256" key="3">
    <source>
        <dbReference type="ARBA" id="ARBA00023125"/>
    </source>
</evidence>
<dbReference type="RefSeq" id="WP_065271397.1">
    <property type="nucleotide sequence ID" value="NZ_CP015124.1"/>
</dbReference>
<dbReference type="Gene3D" id="1.10.10.10">
    <property type="entry name" value="Winged helix-like DNA-binding domain superfamily/Winged helix DNA-binding domain"/>
    <property type="match status" value="1"/>
</dbReference>
<dbReference type="FunFam" id="1.10.10.10:FF:000001">
    <property type="entry name" value="LysR family transcriptional regulator"/>
    <property type="match status" value="1"/>
</dbReference>
<dbReference type="Pfam" id="PF00126">
    <property type="entry name" value="HTH_1"/>
    <property type="match status" value="1"/>
</dbReference>
<dbReference type="InterPro" id="IPR000847">
    <property type="entry name" value="LysR_HTH_N"/>
</dbReference>
<dbReference type="InterPro" id="IPR036388">
    <property type="entry name" value="WH-like_DNA-bd_sf"/>
</dbReference>
<dbReference type="GO" id="GO:0003677">
    <property type="term" value="F:DNA binding"/>
    <property type="evidence" value="ECO:0007669"/>
    <property type="project" value="UniProtKB-KW"/>
</dbReference>
<evidence type="ECO:0000256" key="5">
    <source>
        <dbReference type="ARBA" id="ARBA00023163"/>
    </source>
</evidence>
<dbReference type="OrthoDB" id="9811588at2"/>
<dbReference type="PANTHER" id="PTHR30293:SF0">
    <property type="entry name" value="NITROGEN ASSIMILATION REGULATORY PROTEIN NAC"/>
    <property type="match status" value="1"/>
</dbReference>
<keyword evidence="9" id="KW-1185">Reference proteome</keyword>
<dbReference type="EMBL" id="JARCJK010000021">
    <property type="protein sequence ID" value="MDE4168141.1"/>
    <property type="molecule type" value="Genomic_DNA"/>
</dbReference>
<dbReference type="SUPFAM" id="SSF53850">
    <property type="entry name" value="Periplasmic binding protein-like II"/>
    <property type="match status" value="1"/>
</dbReference>
<dbReference type="Proteomes" id="UP000092565">
    <property type="component" value="Chromosome"/>
</dbReference>
<dbReference type="Pfam" id="PF03466">
    <property type="entry name" value="LysR_substrate"/>
    <property type="match status" value="1"/>
</dbReference>
<evidence type="ECO:0000313" key="10">
    <source>
        <dbReference type="Proteomes" id="UP001218364"/>
    </source>
</evidence>
<comment type="similarity">
    <text evidence="1">Belongs to the LysR transcriptional regulatory family.</text>
</comment>
<dbReference type="InterPro" id="IPR036390">
    <property type="entry name" value="WH_DNA-bd_sf"/>
</dbReference>
<keyword evidence="5" id="KW-0804">Transcription</keyword>
<keyword evidence="2" id="KW-0805">Transcription regulation</keyword>
<keyword evidence="3" id="KW-0238">DNA-binding</keyword>
<evidence type="ECO:0000256" key="2">
    <source>
        <dbReference type="ARBA" id="ARBA00023015"/>
    </source>
</evidence>
<dbReference type="Gene3D" id="3.40.190.10">
    <property type="entry name" value="Periplasmic binding protein-like II"/>
    <property type="match status" value="2"/>
</dbReference>
<dbReference type="AlphaFoldDB" id="A0A1B0ZQJ5"/>
<dbReference type="Proteomes" id="UP001218364">
    <property type="component" value="Unassembled WGS sequence"/>
</dbReference>
<evidence type="ECO:0000256" key="1">
    <source>
        <dbReference type="ARBA" id="ARBA00009437"/>
    </source>
</evidence>
<dbReference type="GO" id="GO:0003700">
    <property type="term" value="F:DNA-binding transcription factor activity"/>
    <property type="evidence" value="ECO:0007669"/>
    <property type="project" value="InterPro"/>
</dbReference>
<dbReference type="SUPFAM" id="SSF46785">
    <property type="entry name" value="Winged helix' DNA-binding domain"/>
    <property type="match status" value="1"/>
</dbReference>
<keyword evidence="4" id="KW-0010">Activator</keyword>
<dbReference type="GO" id="GO:2000142">
    <property type="term" value="P:regulation of DNA-templated transcription initiation"/>
    <property type="evidence" value="ECO:0007669"/>
    <property type="project" value="TreeGrafter"/>
</dbReference>
<proteinExistence type="inferred from homology"/>
<evidence type="ECO:0000256" key="4">
    <source>
        <dbReference type="ARBA" id="ARBA00023159"/>
    </source>
</evidence>
<name>A0A1B0ZQJ5_9RHOB</name>
<feature type="domain" description="HTH lysR-type" evidence="6">
    <location>
        <begin position="1"/>
        <end position="58"/>
    </location>
</feature>
<evidence type="ECO:0000313" key="7">
    <source>
        <dbReference type="EMBL" id="ANP36420.1"/>
    </source>
</evidence>
<evidence type="ECO:0000313" key="9">
    <source>
        <dbReference type="Proteomes" id="UP000092565"/>
    </source>
</evidence>
<dbReference type="EMBL" id="CP015124">
    <property type="protein sequence ID" value="ANP36420.1"/>
    <property type="molecule type" value="Genomic_DNA"/>
</dbReference>
<reference evidence="7 9" key="1">
    <citation type="submission" date="2016-04" db="EMBL/GenBank/DDBJ databases">
        <authorList>
            <person name="Evans L.H."/>
            <person name="Alamgir A."/>
            <person name="Owens N."/>
            <person name="Weber N.D."/>
            <person name="Virtaneva K."/>
            <person name="Barbian K."/>
            <person name="Babar A."/>
            <person name="Rosenke K."/>
        </authorList>
    </citation>
    <scope>NUCLEOTIDE SEQUENCE [LARGE SCALE GENOMIC DNA]</scope>
    <source>
        <strain evidence="7 9">JL2886</strain>
    </source>
</reference>
<dbReference type="PRINTS" id="PR00039">
    <property type="entry name" value="HTHLYSR"/>
</dbReference>
<accession>A0A1B0ZQJ5</accession>
<dbReference type="PANTHER" id="PTHR30293">
    <property type="entry name" value="TRANSCRIPTIONAL REGULATORY PROTEIN NAC-RELATED"/>
    <property type="match status" value="1"/>
</dbReference>
<evidence type="ECO:0000313" key="8">
    <source>
        <dbReference type="EMBL" id="MDE4168141.1"/>
    </source>
</evidence>
<dbReference type="InterPro" id="IPR005119">
    <property type="entry name" value="LysR_subst-bd"/>
</dbReference>
<gene>
    <name evidence="7" type="ORF">JL2886_01503</name>
    <name evidence="8" type="ORF">PXK24_20845</name>
</gene>
<evidence type="ECO:0000259" key="6">
    <source>
        <dbReference type="PROSITE" id="PS50931"/>
    </source>
</evidence>
<reference evidence="8 10" key="2">
    <citation type="submission" date="2023-02" db="EMBL/GenBank/DDBJ databases">
        <title>Population genomics of bacteria associated with diatom.</title>
        <authorList>
            <person name="Xie J."/>
            <person name="Wang H."/>
        </authorList>
    </citation>
    <scope>NUCLEOTIDE SEQUENCE [LARGE SCALE GENOMIC DNA]</scope>
    <source>
        <strain evidence="8 10">PT47_8</strain>
    </source>
</reference>
<sequence length="312" mass="34618">MEMRQLHYFVALADEASVSRAAVKLSVAQPAISRQLRLLEEELGVPLFHRTGRGMKLTSAGRVFDGRVRKILADIGEMEHDVRALKGVIEGKVTLGVPPTESHILLPRLLDTLRHEHPGVDLRIVEAFSGDVSELLTTGHIDVALFYKAPRTKHYIADELLHESLYLLQRGDTTGPPETPIQITDLKDYPMVLPSRRHGLRALLDQVCNDMGGSLTVEHEVDSLMTIVRMVETGNVATILPFNAVQREIAEGRIVATQIDPMHLRRTLVLATTTHHPVRASMRIVAQLCGDIVHDMAASGEWQGILSKRQAD</sequence>
<protein>
    <submittedName>
        <fullName evidence="8">LysR family transcriptional regulator</fullName>
    </submittedName>
</protein>
<organism evidence="7 9">
    <name type="scientific">Phaeobacter gallaeciensis</name>
    <dbReference type="NCBI Taxonomy" id="60890"/>
    <lineage>
        <taxon>Bacteria</taxon>
        <taxon>Pseudomonadati</taxon>
        <taxon>Pseudomonadota</taxon>
        <taxon>Alphaproteobacteria</taxon>
        <taxon>Rhodobacterales</taxon>
        <taxon>Roseobacteraceae</taxon>
        <taxon>Phaeobacter</taxon>
    </lineage>
</organism>
<dbReference type="PROSITE" id="PS50931">
    <property type="entry name" value="HTH_LYSR"/>
    <property type="match status" value="1"/>
</dbReference>